<name>A0A068VGW4_COFCA</name>
<proteinExistence type="predicted"/>
<dbReference type="PhylomeDB" id="A0A068VGW4"/>
<accession>A0A068VGW4</accession>
<dbReference type="InParanoid" id="A0A068VGW4"/>
<dbReference type="Gramene" id="CDP20065">
    <property type="protein sequence ID" value="CDP20065"/>
    <property type="gene ID" value="GSCOC_T00013337001"/>
</dbReference>
<gene>
    <name evidence="1" type="ORF">GSCOC_T00013337001</name>
</gene>
<organism evidence="1 2">
    <name type="scientific">Coffea canephora</name>
    <name type="common">Robusta coffee</name>
    <dbReference type="NCBI Taxonomy" id="49390"/>
    <lineage>
        <taxon>Eukaryota</taxon>
        <taxon>Viridiplantae</taxon>
        <taxon>Streptophyta</taxon>
        <taxon>Embryophyta</taxon>
        <taxon>Tracheophyta</taxon>
        <taxon>Spermatophyta</taxon>
        <taxon>Magnoliopsida</taxon>
        <taxon>eudicotyledons</taxon>
        <taxon>Gunneridae</taxon>
        <taxon>Pentapetalae</taxon>
        <taxon>asterids</taxon>
        <taxon>lamiids</taxon>
        <taxon>Gentianales</taxon>
        <taxon>Rubiaceae</taxon>
        <taxon>Ixoroideae</taxon>
        <taxon>Gardenieae complex</taxon>
        <taxon>Bertiereae - Coffeeae clade</taxon>
        <taxon>Coffeeae</taxon>
        <taxon>Coffea</taxon>
    </lineage>
</organism>
<dbReference type="EMBL" id="HG739952">
    <property type="protein sequence ID" value="CDP20065.1"/>
    <property type="molecule type" value="Genomic_DNA"/>
</dbReference>
<dbReference type="AlphaFoldDB" id="A0A068VGW4"/>
<evidence type="ECO:0000313" key="2">
    <source>
        <dbReference type="Proteomes" id="UP000295252"/>
    </source>
</evidence>
<sequence>MQLDLLKLLTNFCSIYAESDILLHRSCQSLSFWIDNNLIHIDQVNRLLEHGDDSSKGMKKYAAIGKWNTPPLRTLSQTICNRGC</sequence>
<reference evidence="2" key="1">
    <citation type="journal article" date="2014" name="Science">
        <title>The coffee genome provides insight into the convergent evolution of caffeine biosynthesis.</title>
        <authorList>
            <person name="Denoeud F."/>
            <person name="Carretero-Paulet L."/>
            <person name="Dereeper A."/>
            <person name="Droc G."/>
            <person name="Guyot R."/>
            <person name="Pietrella M."/>
            <person name="Zheng C."/>
            <person name="Alberti A."/>
            <person name="Anthony F."/>
            <person name="Aprea G."/>
            <person name="Aury J.M."/>
            <person name="Bento P."/>
            <person name="Bernard M."/>
            <person name="Bocs S."/>
            <person name="Campa C."/>
            <person name="Cenci A."/>
            <person name="Combes M.C."/>
            <person name="Crouzillat D."/>
            <person name="Da Silva C."/>
            <person name="Daddiego L."/>
            <person name="De Bellis F."/>
            <person name="Dussert S."/>
            <person name="Garsmeur O."/>
            <person name="Gayraud T."/>
            <person name="Guignon V."/>
            <person name="Jahn K."/>
            <person name="Jamilloux V."/>
            <person name="Joet T."/>
            <person name="Labadie K."/>
            <person name="Lan T."/>
            <person name="Leclercq J."/>
            <person name="Lepelley M."/>
            <person name="Leroy T."/>
            <person name="Li L.T."/>
            <person name="Librado P."/>
            <person name="Lopez L."/>
            <person name="Munoz A."/>
            <person name="Noel B."/>
            <person name="Pallavicini A."/>
            <person name="Perrotta G."/>
            <person name="Poncet V."/>
            <person name="Pot D."/>
            <person name="Priyono X."/>
            <person name="Rigoreau M."/>
            <person name="Rouard M."/>
            <person name="Rozas J."/>
            <person name="Tranchant-Dubreuil C."/>
            <person name="VanBuren R."/>
            <person name="Zhang Q."/>
            <person name="Andrade A.C."/>
            <person name="Argout X."/>
            <person name="Bertrand B."/>
            <person name="de Kochko A."/>
            <person name="Graziosi G."/>
            <person name="Henry R.J."/>
            <person name="Jayarama X."/>
            <person name="Ming R."/>
            <person name="Nagai C."/>
            <person name="Rounsley S."/>
            <person name="Sankoff D."/>
            <person name="Giuliano G."/>
            <person name="Albert V.A."/>
            <person name="Wincker P."/>
            <person name="Lashermes P."/>
        </authorList>
    </citation>
    <scope>NUCLEOTIDE SEQUENCE [LARGE SCALE GENOMIC DNA]</scope>
    <source>
        <strain evidence="2">cv. DH200-94</strain>
    </source>
</reference>
<dbReference type="STRING" id="49390.A0A068VGW4"/>
<dbReference type="Proteomes" id="UP000295252">
    <property type="component" value="Unassembled WGS sequence"/>
</dbReference>
<keyword evidence="2" id="KW-1185">Reference proteome</keyword>
<protein>
    <submittedName>
        <fullName evidence="1">DH200=94 genomic scaffold, scaffold_868</fullName>
    </submittedName>
</protein>
<evidence type="ECO:0000313" key="1">
    <source>
        <dbReference type="EMBL" id="CDP20065.1"/>
    </source>
</evidence>